<gene>
    <name evidence="2" type="ordered locus">AciPR4_3205</name>
</gene>
<dbReference type="RefSeq" id="WP_013569692.1">
    <property type="nucleotide sequence ID" value="NC_014963.1"/>
</dbReference>
<dbReference type="eggNOG" id="COG4319">
    <property type="taxonomic scope" value="Bacteria"/>
</dbReference>
<keyword evidence="3" id="KW-1185">Reference proteome</keyword>
<name>E8V7I7_TERSS</name>
<dbReference type="OrthoDB" id="117787at2"/>
<dbReference type="HOGENOM" id="CLU_107963_0_0_0"/>
<dbReference type="AlphaFoldDB" id="E8V7I7"/>
<evidence type="ECO:0008006" key="4">
    <source>
        <dbReference type="Google" id="ProtNLM"/>
    </source>
</evidence>
<feature type="signal peptide" evidence="1">
    <location>
        <begin position="1"/>
        <end position="19"/>
    </location>
</feature>
<dbReference type="KEGG" id="tsa:AciPR4_3205"/>
<protein>
    <recommendedName>
        <fullName evidence="4">DUF2911 domain-containing protein</fullName>
    </recommendedName>
</protein>
<accession>E8V7I7</accession>
<keyword evidence="1" id="KW-0732">Signal</keyword>
<reference evidence="2 3" key="1">
    <citation type="journal article" date="2012" name="Stand. Genomic Sci.">
        <title>Complete genome sequence of Terriglobus saanensis type strain SP1PR4(T), an Acidobacteria from tundra soil.</title>
        <authorList>
            <person name="Rawat S.R."/>
            <person name="Mannisto M.K."/>
            <person name="Starovoytov V."/>
            <person name="Goodwin L."/>
            <person name="Nolan M."/>
            <person name="Hauser L."/>
            <person name="Land M."/>
            <person name="Davenport K.W."/>
            <person name="Woyke T."/>
            <person name="Haggblom M.M."/>
        </authorList>
    </citation>
    <scope>NUCLEOTIDE SEQUENCE</scope>
    <source>
        <strain evidence="3">ATCC BAA-1853 / DSM 23119 / SP1PR4</strain>
    </source>
</reference>
<dbReference type="EMBL" id="CP002467">
    <property type="protein sequence ID" value="ADV83961.1"/>
    <property type="molecule type" value="Genomic_DNA"/>
</dbReference>
<evidence type="ECO:0000313" key="2">
    <source>
        <dbReference type="EMBL" id="ADV83961.1"/>
    </source>
</evidence>
<dbReference type="Pfam" id="PF11138">
    <property type="entry name" value="DUF2911"/>
    <property type="match status" value="1"/>
</dbReference>
<feature type="chain" id="PRO_5003229056" description="DUF2911 domain-containing protein" evidence="1">
    <location>
        <begin position="20"/>
        <end position="185"/>
    </location>
</feature>
<evidence type="ECO:0000256" key="1">
    <source>
        <dbReference type="SAM" id="SignalP"/>
    </source>
</evidence>
<dbReference type="STRING" id="401053.AciPR4_3205"/>
<dbReference type="InterPro" id="IPR021314">
    <property type="entry name" value="DUF2911"/>
</dbReference>
<dbReference type="Proteomes" id="UP000006844">
    <property type="component" value="Chromosome"/>
</dbReference>
<evidence type="ECO:0000313" key="3">
    <source>
        <dbReference type="Proteomes" id="UP000006844"/>
    </source>
</evidence>
<proteinExistence type="predicted"/>
<sequence>MKKILLATVLGCCALGAAAQTMSTTHMTQEKDKQGAALPSPRMETSAMLGKAKITISYGSPSIKGREMSTLVPTGKIWRLGANEATSLTSSGDLMIGTQHVPAGSYTLFIMPTETGWMLAINKQTGQWGLTYDESQDLGRTPLKSATLPSSQEKLSISIEDIKGGMGQLHIKWGTVNASTMIMAH</sequence>
<organism evidence="2 3">
    <name type="scientific">Terriglobus saanensis (strain ATCC BAA-1853 / DSM 23119 / SP1PR4)</name>
    <dbReference type="NCBI Taxonomy" id="401053"/>
    <lineage>
        <taxon>Bacteria</taxon>
        <taxon>Pseudomonadati</taxon>
        <taxon>Acidobacteriota</taxon>
        <taxon>Terriglobia</taxon>
        <taxon>Terriglobales</taxon>
        <taxon>Acidobacteriaceae</taxon>
        <taxon>Terriglobus</taxon>
    </lineage>
</organism>